<evidence type="ECO:0000256" key="1">
    <source>
        <dbReference type="SAM" id="Coils"/>
    </source>
</evidence>
<proteinExistence type="predicted"/>
<keyword evidence="4" id="KW-1185">Reference proteome</keyword>
<gene>
    <name evidence="3" type="ORF">BOTBODRAFT_178773</name>
</gene>
<organism evidence="3 4">
    <name type="scientific">Botryobasidium botryosum (strain FD-172 SS1)</name>
    <dbReference type="NCBI Taxonomy" id="930990"/>
    <lineage>
        <taxon>Eukaryota</taxon>
        <taxon>Fungi</taxon>
        <taxon>Dikarya</taxon>
        <taxon>Basidiomycota</taxon>
        <taxon>Agaricomycotina</taxon>
        <taxon>Agaricomycetes</taxon>
        <taxon>Cantharellales</taxon>
        <taxon>Botryobasidiaceae</taxon>
        <taxon>Botryobasidium</taxon>
    </lineage>
</organism>
<dbReference type="OrthoDB" id="3052721at2759"/>
<dbReference type="HOGENOM" id="CLU_006824_0_0_1"/>
<sequence length="905" mass="100711">MGFKKPRSPAQIVQLKSNHEKLHKKPHPPPTLSLNTSAPVSPSPLELAQKELEKSKRRGDDFQRKSHNSSRKFKRARALADDLTAKFKEVSSQVAKALKGEAKAVQELEEVRSQAAETIASLKQETRREIEEIEAAGLQEVAELQAEVSELQAEVGELQAEVGGLQEEVGGLQEEVGGLQTRTEDTEEGVQRLQEKLGEELERSEGLKRRNNALHMSKARASQKQQNAVAAGASVSLKEKGIITDDTREGVRDLLSLRIPVESVNSTIHTVAQMLGSNVSDSINRRSVSRIALEGLVAADMQSVWEAHNAEAVTLSNDGTTNKHLNYESRHGLMVVPTYAPGSDPSVRLPGETIRAQHFFGITQAANHQSDTQLQGWVDAVREIHDTYNGSPGLGKSKPRDWRVFTQMVKGMSTDHAHDQKRLFRIFGDLKSNYEAELLGEASFQSADRLEDVYPILAEEIERCIEDAGGEEEWEALMAEERQERERHAYQRVCVQIGKERMNAMSPEERREIALFIWAGCCMHKELNAFKGGAAAMSAYWKAHGLAGPIKLLNIDNAVAARAGGAARERAMAASQAGGVKLASLAGAVFTHKDKKRGQQDTHLIHLEASFGRMKCFPDTSNGRYGSHGHAAAELIARLDFYCQFLELIQDVKETQGWTNIERNVYDGLHDPDTLAELTAMALYTEYMSNPYMRFVWGSGENLLDLGEFHRRVFAHLTRLKTTPKVALPPTADYKTAVLDGKPWMRPDLFDAIARLAPTLPHLEAVFVAFCEGAQETWGRFTEEYEEGGAIASASPSQRELAFMMPTNDHNEGALGSMRVWSRRAPSMTIDQHNARAVYRKNNTAAFIRACLGKEDRKYLRRMARERDASKRPAKRRKIQVAFNIQTQKSRNEAAAARRTAAAKQ</sequence>
<dbReference type="STRING" id="930990.A0A067M291"/>
<dbReference type="EMBL" id="KL198075">
    <property type="protein sequence ID" value="KDQ09694.1"/>
    <property type="molecule type" value="Genomic_DNA"/>
</dbReference>
<feature type="region of interest" description="Disordered" evidence="2">
    <location>
        <begin position="18"/>
        <end position="74"/>
    </location>
</feature>
<evidence type="ECO:0000256" key="2">
    <source>
        <dbReference type="SAM" id="MobiDB-lite"/>
    </source>
</evidence>
<keyword evidence="1" id="KW-0175">Coiled coil</keyword>
<accession>A0A067M291</accession>
<dbReference type="Gene3D" id="1.20.5.190">
    <property type="match status" value="1"/>
</dbReference>
<feature type="coiled-coil region" evidence="1">
    <location>
        <begin position="105"/>
        <end position="210"/>
    </location>
</feature>
<evidence type="ECO:0000313" key="3">
    <source>
        <dbReference type="EMBL" id="KDQ09694.1"/>
    </source>
</evidence>
<feature type="compositionally biased region" description="Basic residues" evidence="2">
    <location>
        <begin position="65"/>
        <end position="74"/>
    </location>
</feature>
<name>A0A067M291_BOTB1</name>
<feature type="region of interest" description="Disordered" evidence="2">
    <location>
        <begin position="865"/>
        <end position="905"/>
    </location>
</feature>
<evidence type="ECO:0000313" key="4">
    <source>
        <dbReference type="Proteomes" id="UP000027195"/>
    </source>
</evidence>
<feature type="compositionally biased region" description="Basic and acidic residues" evidence="2">
    <location>
        <begin position="48"/>
        <end position="64"/>
    </location>
</feature>
<feature type="compositionally biased region" description="Low complexity" evidence="2">
    <location>
        <begin position="894"/>
        <end position="905"/>
    </location>
</feature>
<dbReference type="Proteomes" id="UP000027195">
    <property type="component" value="Unassembled WGS sequence"/>
</dbReference>
<dbReference type="AlphaFoldDB" id="A0A067M291"/>
<protein>
    <submittedName>
        <fullName evidence="3">Uncharacterized protein</fullName>
    </submittedName>
</protein>
<reference evidence="4" key="1">
    <citation type="journal article" date="2014" name="Proc. Natl. Acad. Sci. U.S.A.">
        <title>Extensive sampling of basidiomycete genomes demonstrates inadequacy of the white-rot/brown-rot paradigm for wood decay fungi.</title>
        <authorList>
            <person name="Riley R."/>
            <person name="Salamov A.A."/>
            <person name="Brown D.W."/>
            <person name="Nagy L.G."/>
            <person name="Floudas D."/>
            <person name="Held B.W."/>
            <person name="Levasseur A."/>
            <person name="Lombard V."/>
            <person name="Morin E."/>
            <person name="Otillar R."/>
            <person name="Lindquist E.A."/>
            <person name="Sun H."/>
            <person name="LaButti K.M."/>
            <person name="Schmutz J."/>
            <person name="Jabbour D."/>
            <person name="Luo H."/>
            <person name="Baker S.E."/>
            <person name="Pisabarro A.G."/>
            <person name="Walton J.D."/>
            <person name="Blanchette R.A."/>
            <person name="Henrissat B."/>
            <person name="Martin F."/>
            <person name="Cullen D."/>
            <person name="Hibbett D.S."/>
            <person name="Grigoriev I.V."/>
        </authorList>
    </citation>
    <scope>NUCLEOTIDE SEQUENCE [LARGE SCALE GENOMIC DNA]</scope>
    <source>
        <strain evidence="4">FD-172 SS1</strain>
    </source>
</reference>
<dbReference type="InParanoid" id="A0A067M291"/>